<keyword evidence="3" id="KW-1185">Reference proteome</keyword>
<dbReference type="EMBL" id="CAAALY010284403">
    <property type="protein sequence ID" value="VEL43718.1"/>
    <property type="molecule type" value="Genomic_DNA"/>
</dbReference>
<evidence type="ECO:0000256" key="1">
    <source>
        <dbReference type="SAM" id="MobiDB-lite"/>
    </source>
</evidence>
<reference evidence="2" key="1">
    <citation type="submission" date="2018-11" db="EMBL/GenBank/DDBJ databases">
        <authorList>
            <consortium name="Pathogen Informatics"/>
        </authorList>
    </citation>
    <scope>NUCLEOTIDE SEQUENCE</scope>
</reference>
<evidence type="ECO:0000313" key="3">
    <source>
        <dbReference type="Proteomes" id="UP000784294"/>
    </source>
</evidence>
<organism evidence="2 3">
    <name type="scientific">Protopolystoma xenopodis</name>
    <dbReference type="NCBI Taxonomy" id="117903"/>
    <lineage>
        <taxon>Eukaryota</taxon>
        <taxon>Metazoa</taxon>
        <taxon>Spiralia</taxon>
        <taxon>Lophotrochozoa</taxon>
        <taxon>Platyhelminthes</taxon>
        <taxon>Monogenea</taxon>
        <taxon>Polyopisthocotylea</taxon>
        <taxon>Polystomatidea</taxon>
        <taxon>Polystomatidae</taxon>
        <taxon>Protopolystoma</taxon>
    </lineage>
</organism>
<name>A0A448XSD9_9PLAT</name>
<comment type="caution">
    <text evidence="2">The sequence shown here is derived from an EMBL/GenBank/DDBJ whole genome shotgun (WGS) entry which is preliminary data.</text>
</comment>
<protein>
    <submittedName>
        <fullName evidence="2">Uncharacterized protein</fullName>
    </submittedName>
</protein>
<gene>
    <name evidence="2" type="ORF">PXEA_LOCUS37158</name>
</gene>
<evidence type="ECO:0000313" key="2">
    <source>
        <dbReference type="EMBL" id="VEL43718.1"/>
    </source>
</evidence>
<dbReference type="AlphaFoldDB" id="A0A448XSD9"/>
<proteinExistence type="predicted"/>
<accession>A0A448XSD9</accession>
<sequence>MHPSDNHIDTNIVRRSSSRRRVPSTLLAIGCPSIAAPFTSGNNRVAPDRLFRLLDQLASRVSEAGCEQILESISDSELEVQLAGMASTSNGTEDSHHSLLEPLPSMAELSRREIEAEAGRQREIARQLVVAEEKRREAAEWRLAEAADESSLMGLSARLRRRMQTGKETWQSDIFDGADPGSEPSDLGEPSEEAEGITDDAADCLKPDGIALTSFSLAAEAEAEDQMRSAQSLLFKLTTTSLPPALRRCLGELTGTSTFDISRGSMVHSLTTPWQELVASVSTTTSAMIRELKSDFSSFPIVNSESGLIRTPNDSMIAAGLVSDFY</sequence>
<feature type="region of interest" description="Disordered" evidence="1">
    <location>
        <begin position="172"/>
        <end position="195"/>
    </location>
</feature>
<dbReference type="Proteomes" id="UP000784294">
    <property type="component" value="Unassembled WGS sequence"/>
</dbReference>